<feature type="domain" description="PepSY" evidence="1">
    <location>
        <begin position="258"/>
        <end position="316"/>
    </location>
</feature>
<dbReference type="EMBL" id="JANGAC010000005">
    <property type="protein sequence ID" value="MCQ4923087.1"/>
    <property type="molecule type" value="Genomic_DNA"/>
</dbReference>
<evidence type="ECO:0000259" key="1">
    <source>
        <dbReference type="Pfam" id="PF03413"/>
    </source>
</evidence>
<name>A0ABT1SAQ2_9FIRM</name>
<keyword evidence="3" id="KW-1185">Reference proteome</keyword>
<organism evidence="2 3">
    <name type="scientific">Tissierella carlieri</name>
    <dbReference type="NCBI Taxonomy" id="689904"/>
    <lineage>
        <taxon>Bacteria</taxon>
        <taxon>Bacillati</taxon>
        <taxon>Bacillota</taxon>
        <taxon>Tissierellia</taxon>
        <taxon>Tissierellales</taxon>
        <taxon>Tissierellaceae</taxon>
        <taxon>Tissierella</taxon>
    </lineage>
</organism>
<dbReference type="RefSeq" id="WP_256311137.1">
    <property type="nucleotide sequence ID" value="NZ_JANGAC010000005.1"/>
</dbReference>
<dbReference type="InterPro" id="IPR025711">
    <property type="entry name" value="PepSY"/>
</dbReference>
<feature type="domain" description="PepSY" evidence="1">
    <location>
        <begin position="75"/>
        <end position="139"/>
    </location>
</feature>
<evidence type="ECO:0000313" key="3">
    <source>
        <dbReference type="Proteomes" id="UP001524478"/>
    </source>
</evidence>
<protein>
    <submittedName>
        <fullName evidence="2">PepSY domain-containing protein</fullName>
    </submittedName>
</protein>
<accession>A0ABT1SAQ2</accession>
<evidence type="ECO:0000313" key="2">
    <source>
        <dbReference type="EMBL" id="MCQ4923087.1"/>
    </source>
</evidence>
<dbReference type="Gene3D" id="3.10.450.40">
    <property type="match status" value="3"/>
</dbReference>
<feature type="domain" description="PepSY" evidence="1">
    <location>
        <begin position="159"/>
        <end position="216"/>
    </location>
</feature>
<reference evidence="2 3" key="1">
    <citation type="submission" date="2022-06" db="EMBL/GenBank/DDBJ databases">
        <title>Isolation of gut microbiota from human fecal samples.</title>
        <authorList>
            <person name="Pamer E.G."/>
            <person name="Barat B."/>
            <person name="Waligurski E."/>
            <person name="Medina S."/>
            <person name="Paddock L."/>
            <person name="Mostad J."/>
        </authorList>
    </citation>
    <scope>NUCLEOTIDE SEQUENCE [LARGE SCALE GENOMIC DNA]</scope>
    <source>
        <strain evidence="2 3">DFI.7.95</strain>
    </source>
</reference>
<dbReference type="Proteomes" id="UP001524478">
    <property type="component" value="Unassembled WGS sequence"/>
</dbReference>
<dbReference type="Pfam" id="PF03413">
    <property type="entry name" value="PepSY"/>
    <property type="match status" value="3"/>
</dbReference>
<comment type="caution">
    <text evidence="2">The sequence shown here is derived from an EMBL/GenBank/DDBJ whole genome shotgun (WGS) entry which is preliminary data.</text>
</comment>
<gene>
    <name evidence="2" type="ORF">NE686_08335</name>
</gene>
<proteinExistence type="predicted"/>
<sequence length="321" mass="37086">MTKKTIKKTLPILAGALIISLTTPIIPSNLLAEASKGVKVSTTKASDKKGVVKKIQDKKIVDKKAEDKVKSEKYIGLEKAIEIAMKKVDKKKLEVTDYEIALTYNDPHYLIEITTINNPKVYNVYRIKVDGTTGEIKDVHVDKIKDKEYKAKTNNGRFISKYEAKKIALKEVKDEKAFITGFEIELEKKVPHYLIEVKTSKYKYLMKINAETKEVFDLTKEIRDKDDKDEYYEHEYKVKGNSDKINKDKKPVVDVKYITEKEAIKIALDKIGRDAKVEDIEFEKDDNPPKYEIEMYNKDYEYEIEIHATTGAILKFEREGK</sequence>